<dbReference type="InterPro" id="IPR039461">
    <property type="entry name" value="Peptidase_M49"/>
</dbReference>
<name>A0ABR1PY77_9PEZI</name>
<sequence>MPYYSGKDKMSGVIEPPQVYRLEIAHLFNDLSGQEKLYSHYMARAAWSGARIILRQVSPESLAIFDFILALYQSCNGDWSSIVGEGVGSGDQKFVPRPSPDALDALAARSPKLNALFAEFKDAIFAAPPFSLGFPGERAQSSYYPGPPMVTKEDASVFPGETLLQQDGVTSSSSVKLFRGDHAAELETICENLQTAAEYAANDTQRKVLAEHIESFRTGDLEAYRDSQRTWISDHVPKVETIIGFVEPYRDPHGVRAEFEGLVAIADPFETKLLTRLVEHSDQFIRRLPWVSEENNGKGVFEKTLFEPPDFASIHSLAYCSSIIFPGINLPNYNDIRQDLGFKNVIIANRMAHKQSAYYWWVVLHELLGHGTGKMMVEQSPGQYNFDSVDPPLSPLTGEPIQSWYKPGQTWTGQFGDLATTVDECRAELVGAYLMDDQELMVLFGFTETTPIRASDVTYNLYQQLGIGGLCGLANFDVDSMAHFAILKCLLAEGGGCIVVHHDAESKTLRVKVDKAKIMSHGKPALGWMLLRLHMYRCTADVQACREYYEDLSRVDGEYLSWRETVLANKPPAMLNVQANTFLKDGEVVLKQYAASVHGIIESWVDRNV</sequence>
<reference evidence="3 4" key="1">
    <citation type="submission" date="2023-01" db="EMBL/GenBank/DDBJ databases">
        <title>Analysis of 21 Apiospora genomes using comparative genomics revels a genus with tremendous synthesis potential of carbohydrate active enzymes and secondary metabolites.</title>
        <authorList>
            <person name="Sorensen T."/>
        </authorList>
    </citation>
    <scope>NUCLEOTIDE SEQUENCE [LARGE SCALE GENOMIC DNA]</scope>
    <source>
        <strain evidence="3 4">CBS 24483</strain>
    </source>
</reference>
<gene>
    <name evidence="3" type="ORF">PG986_011820</name>
</gene>
<dbReference type="GeneID" id="92081104"/>
<evidence type="ECO:0000256" key="1">
    <source>
        <dbReference type="ARBA" id="ARBA00022723"/>
    </source>
</evidence>
<dbReference type="Proteomes" id="UP001391051">
    <property type="component" value="Unassembled WGS sequence"/>
</dbReference>
<evidence type="ECO:0000313" key="3">
    <source>
        <dbReference type="EMBL" id="KAK7942707.1"/>
    </source>
</evidence>
<evidence type="ECO:0000313" key="4">
    <source>
        <dbReference type="Proteomes" id="UP001391051"/>
    </source>
</evidence>
<organism evidence="3 4">
    <name type="scientific">Apiospora aurea</name>
    <dbReference type="NCBI Taxonomy" id="335848"/>
    <lineage>
        <taxon>Eukaryota</taxon>
        <taxon>Fungi</taxon>
        <taxon>Dikarya</taxon>
        <taxon>Ascomycota</taxon>
        <taxon>Pezizomycotina</taxon>
        <taxon>Sordariomycetes</taxon>
        <taxon>Xylariomycetidae</taxon>
        <taxon>Amphisphaeriales</taxon>
        <taxon>Apiosporaceae</taxon>
        <taxon>Apiospora</taxon>
    </lineage>
</organism>
<dbReference type="EMBL" id="JAQQWE010000008">
    <property type="protein sequence ID" value="KAK7942707.1"/>
    <property type="molecule type" value="Genomic_DNA"/>
</dbReference>
<dbReference type="Pfam" id="PF03571">
    <property type="entry name" value="Peptidase_M49"/>
    <property type="match status" value="1"/>
</dbReference>
<evidence type="ECO:0008006" key="5">
    <source>
        <dbReference type="Google" id="ProtNLM"/>
    </source>
</evidence>
<keyword evidence="2" id="KW-0378">Hydrolase</keyword>
<dbReference type="PANTHER" id="PTHR23422">
    <property type="entry name" value="DIPEPTIDYL PEPTIDASE III-RELATED"/>
    <property type="match status" value="1"/>
</dbReference>
<keyword evidence="4" id="KW-1185">Reference proteome</keyword>
<dbReference type="PANTHER" id="PTHR23422:SF11">
    <property type="entry name" value="DIPEPTIDYL PEPTIDASE 3"/>
    <property type="match status" value="1"/>
</dbReference>
<comment type="caution">
    <text evidence="3">The sequence shown here is derived from an EMBL/GenBank/DDBJ whole genome shotgun (WGS) entry which is preliminary data.</text>
</comment>
<dbReference type="RefSeq" id="XP_066694738.1">
    <property type="nucleotide sequence ID" value="XM_066848042.1"/>
</dbReference>
<proteinExistence type="predicted"/>
<accession>A0ABR1PY77</accession>
<protein>
    <recommendedName>
        <fullName evidence="5">Dipeptidyl peptidase III</fullName>
    </recommendedName>
</protein>
<keyword evidence="1" id="KW-0479">Metal-binding</keyword>
<evidence type="ECO:0000256" key="2">
    <source>
        <dbReference type="ARBA" id="ARBA00022801"/>
    </source>
</evidence>
<dbReference type="Gene3D" id="3.30.540.30">
    <property type="match status" value="3"/>
</dbReference>